<keyword evidence="4" id="KW-1185">Reference proteome</keyword>
<reference evidence="3 4" key="2">
    <citation type="submission" date="2018-03" db="EMBL/GenBank/DDBJ databases">
        <title>The ancient ancestry and fast evolution of plastids.</title>
        <authorList>
            <person name="Moore K.R."/>
            <person name="Magnabosco C."/>
            <person name="Momper L."/>
            <person name="Gold D.A."/>
            <person name="Bosak T."/>
            <person name="Fournier G.P."/>
        </authorList>
    </citation>
    <scope>NUCLEOTIDE SEQUENCE [LARGE SCALE GENOMIC DNA]</scope>
    <source>
        <strain evidence="3 4">ULC18</strain>
    </source>
</reference>
<protein>
    <submittedName>
        <fullName evidence="3">Uncharacterized protein</fullName>
    </submittedName>
</protein>
<evidence type="ECO:0000256" key="1">
    <source>
        <dbReference type="SAM" id="MobiDB-lite"/>
    </source>
</evidence>
<name>A0A2T1DWN2_9CYAN</name>
<feature type="chain" id="PRO_5015506324" evidence="2">
    <location>
        <begin position="26"/>
        <end position="326"/>
    </location>
</feature>
<feature type="compositionally biased region" description="Polar residues" evidence="1">
    <location>
        <begin position="29"/>
        <end position="50"/>
    </location>
</feature>
<keyword evidence="2" id="KW-0732">Signal</keyword>
<proteinExistence type="predicted"/>
<evidence type="ECO:0000313" key="4">
    <source>
        <dbReference type="Proteomes" id="UP000239576"/>
    </source>
</evidence>
<reference evidence="4" key="1">
    <citation type="submission" date="2018-02" db="EMBL/GenBank/DDBJ databases">
        <authorList>
            <person name="Moore K."/>
            <person name="Momper L."/>
        </authorList>
    </citation>
    <scope>NUCLEOTIDE SEQUENCE [LARGE SCALE GENOMIC DNA]</scope>
    <source>
        <strain evidence="4">ULC18</strain>
    </source>
</reference>
<organism evidence="3 4">
    <name type="scientific">Stenomitos frigidus ULC18</name>
    <dbReference type="NCBI Taxonomy" id="2107698"/>
    <lineage>
        <taxon>Bacteria</taxon>
        <taxon>Bacillati</taxon>
        <taxon>Cyanobacteriota</taxon>
        <taxon>Cyanophyceae</taxon>
        <taxon>Leptolyngbyales</taxon>
        <taxon>Leptolyngbyaceae</taxon>
        <taxon>Stenomitos</taxon>
    </lineage>
</organism>
<feature type="compositionally biased region" description="Polar residues" evidence="1">
    <location>
        <begin position="149"/>
        <end position="190"/>
    </location>
</feature>
<feature type="region of interest" description="Disordered" evidence="1">
    <location>
        <begin position="29"/>
        <end position="247"/>
    </location>
</feature>
<comment type="caution">
    <text evidence="3">The sequence shown here is derived from an EMBL/GenBank/DDBJ whole genome shotgun (WGS) entry which is preliminary data.</text>
</comment>
<feature type="compositionally biased region" description="Polar residues" evidence="1">
    <location>
        <begin position="97"/>
        <end position="113"/>
    </location>
</feature>
<dbReference type="RefSeq" id="WP_106259515.1">
    <property type="nucleotide sequence ID" value="NZ_CAWNSW010000063.1"/>
</dbReference>
<dbReference type="EMBL" id="PVWK01000138">
    <property type="protein sequence ID" value="PSB24908.1"/>
    <property type="molecule type" value="Genomic_DNA"/>
</dbReference>
<feature type="compositionally biased region" description="Low complexity" evidence="1">
    <location>
        <begin position="114"/>
        <end position="130"/>
    </location>
</feature>
<feature type="compositionally biased region" description="Low complexity" evidence="1">
    <location>
        <begin position="224"/>
        <end position="247"/>
    </location>
</feature>
<evidence type="ECO:0000256" key="2">
    <source>
        <dbReference type="SAM" id="SignalP"/>
    </source>
</evidence>
<feature type="compositionally biased region" description="Low complexity" evidence="1">
    <location>
        <begin position="51"/>
        <end position="96"/>
    </location>
</feature>
<sequence>MRMLRLTASLSVICAPLLLSEMVFSQSVTGQSSYTSPGSNLQTPGSNLQTPGVGSQSPGVGSQSPGVGSQSPGVGSQSPGTAQTTNGQSTNTGQSSLGTAGTTQTINGQPVQISPSTTGTTGSNQTSGSGQAVAPSLPSSTKVPGAEQTFVNGQSTGTTQVAPPLTTGGSTQSPLNGQSTGPSNGTQPSSVLYPPQIIPGSGVAPTAQPPVGPATTNAAPIQPQSTPNTAATRTTPTTPQVTQTPLQAGQGDLDASLQQATCAQNWQQAIRLVNTAIAAAPTSEAGYRAQLVSYRSRLQTLQSKGVRASNWAQQCRSGNLANAPRQ</sequence>
<accession>A0A2T1DWN2</accession>
<dbReference type="OrthoDB" id="462676at2"/>
<gene>
    <name evidence="3" type="ORF">C7B82_25190</name>
</gene>
<feature type="compositionally biased region" description="Polar residues" evidence="1">
    <location>
        <begin position="214"/>
        <end position="223"/>
    </location>
</feature>
<feature type="signal peptide" evidence="2">
    <location>
        <begin position="1"/>
        <end position="25"/>
    </location>
</feature>
<dbReference type="Proteomes" id="UP000239576">
    <property type="component" value="Unassembled WGS sequence"/>
</dbReference>
<evidence type="ECO:0000313" key="3">
    <source>
        <dbReference type="EMBL" id="PSB24908.1"/>
    </source>
</evidence>
<dbReference type="AlphaFoldDB" id="A0A2T1DWN2"/>